<dbReference type="EMBL" id="KI546101">
    <property type="protein sequence ID" value="EST45147.1"/>
    <property type="molecule type" value="Genomic_DNA"/>
</dbReference>
<proteinExistence type="predicted"/>
<sequence>MILLPRWVLTTSQRHLVTLIATLSLTSLWQNSSCESSLQAKTHLSLCFGLKQHTE</sequence>
<accession>V6LKP4</accession>
<reference evidence="1" key="1">
    <citation type="journal article" date="2014" name="PLoS Genet.">
        <title>The Genome of Spironucleus salmonicida Highlights a Fish Pathogen Adapted to Fluctuating Environments.</title>
        <authorList>
            <person name="Xu F."/>
            <person name="Jerlstrom-Hultqvist J."/>
            <person name="Einarsson E."/>
            <person name="Astvaldsson A."/>
            <person name="Svard S.G."/>
            <person name="Andersson J.O."/>
        </authorList>
    </citation>
    <scope>NUCLEOTIDE SEQUENCE</scope>
</reference>
<evidence type="ECO:0000313" key="1">
    <source>
        <dbReference type="EMBL" id="EST45147.1"/>
    </source>
</evidence>
<organism evidence="1">
    <name type="scientific">Spironucleus salmonicida</name>
    <dbReference type="NCBI Taxonomy" id="348837"/>
    <lineage>
        <taxon>Eukaryota</taxon>
        <taxon>Metamonada</taxon>
        <taxon>Diplomonadida</taxon>
        <taxon>Hexamitidae</taxon>
        <taxon>Hexamitinae</taxon>
        <taxon>Spironucleus</taxon>
    </lineage>
</organism>
<name>V6LKP4_9EUKA</name>
<protein>
    <submittedName>
        <fullName evidence="1">Uncharacterized protein</fullName>
    </submittedName>
</protein>
<gene>
    <name evidence="1" type="ORF">SS50377_15170</name>
</gene>
<dbReference type="AlphaFoldDB" id="V6LKP4"/>